<feature type="chain" id="PRO_5002973711" evidence="1">
    <location>
        <begin position="21"/>
        <end position="339"/>
    </location>
</feature>
<evidence type="ECO:0000313" key="3">
    <source>
        <dbReference type="Proteomes" id="UP000002743"/>
    </source>
</evidence>
<reference evidence="3" key="1">
    <citation type="submission" date="2009-07" db="EMBL/GenBank/DDBJ databases">
        <title>Complete sequence of chromosome of Methylovorus sp. SIP3-4.</title>
        <authorList>
            <person name="Lucas S."/>
            <person name="Copeland A."/>
            <person name="Lapidus A."/>
            <person name="Glavina del Rio T."/>
            <person name="Tice H."/>
            <person name="Bruce D."/>
            <person name="Goodwin L."/>
            <person name="Pitluck S."/>
            <person name="Clum A."/>
            <person name="Larimer F."/>
            <person name="Land M."/>
            <person name="Hauser L."/>
            <person name="Kyrpides N."/>
            <person name="Mikhailova N."/>
            <person name="Kayluzhnaya M."/>
            <person name="Chistoserdova L."/>
        </authorList>
    </citation>
    <scope>NUCLEOTIDE SEQUENCE [LARGE SCALE GENOMIC DNA]</scope>
    <source>
        <strain evidence="3">SIP3-4</strain>
    </source>
</reference>
<protein>
    <submittedName>
        <fullName evidence="2">Peptidase S1 and S6 chymotrypsin/Hap</fullName>
    </submittedName>
</protein>
<keyword evidence="3" id="KW-1185">Reference proteome</keyword>
<gene>
    <name evidence="2" type="ordered locus">Msip34_2750</name>
</gene>
<dbReference type="Gene3D" id="1.25.40.10">
    <property type="entry name" value="Tetratricopeptide repeat domain"/>
    <property type="match status" value="1"/>
</dbReference>
<dbReference type="Proteomes" id="UP000002743">
    <property type="component" value="Chromosome"/>
</dbReference>
<dbReference type="RefSeq" id="WP_015831193.1">
    <property type="nucleotide sequence ID" value="NC_012969.1"/>
</dbReference>
<proteinExistence type="predicted"/>
<evidence type="ECO:0000313" key="2">
    <source>
        <dbReference type="EMBL" id="ACT51987.1"/>
    </source>
</evidence>
<dbReference type="AlphaFoldDB" id="C6XBL7"/>
<dbReference type="InterPro" id="IPR011990">
    <property type="entry name" value="TPR-like_helical_dom_sf"/>
</dbReference>
<dbReference type="OrthoDB" id="8559597at2"/>
<evidence type="ECO:0000256" key="1">
    <source>
        <dbReference type="SAM" id="SignalP"/>
    </source>
</evidence>
<dbReference type="InterPro" id="IPR009003">
    <property type="entry name" value="Peptidase_S1_PA"/>
</dbReference>
<feature type="signal peptide" evidence="1">
    <location>
        <begin position="1"/>
        <end position="20"/>
    </location>
</feature>
<name>C6XBL7_METGS</name>
<dbReference type="SUPFAM" id="SSF50494">
    <property type="entry name" value="Trypsin-like serine proteases"/>
    <property type="match status" value="1"/>
</dbReference>
<keyword evidence="1" id="KW-0732">Signal</keyword>
<organism evidence="2 3">
    <name type="scientific">Methylovorus glucosotrophus (strain SIP3-4)</name>
    <dbReference type="NCBI Taxonomy" id="582744"/>
    <lineage>
        <taxon>Bacteria</taxon>
        <taxon>Pseudomonadati</taxon>
        <taxon>Pseudomonadota</taxon>
        <taxon>Betaproteobacteria</taxon>
        <taxon>Nitrosomonadales</taxon>
        <taxon>Methylophilaceae</taxon>
        <taxon>Methylovorus</taxon>
    </lineage>
</organism>
<dbReference type="Gene3D" id="2.40.10.10">
    <property type="entry name" value="Trypsin-like serine proteases"/>
    <property type="match status" value="2"/>
</dbReference>
<dbReference type="KEGG" id="mei:Msip34_2750"/>
<dbReference type="InterPro" id="IPR001940">
    <property type="entry name" value="Peptidase_S1C"/>
</dbReference>
<dbReference type="Pfam" id="PF13365">
    <property type="entry name" value="Trypsin_2"/>
    <property type="match status" value="1"/>
</dbReference>
<dbReference type="GO" id="GO:0006508">
    <property type="term" value="P:proteolysis"/>
    <property type="evidence" value="ECO:0007669"/>
    <property type="project" value="InterPro"/>
</dbReference>
<dbReference type="eggNOG" id="COG0457">
    <property type="taxonomic scope" value="Bacteria"/>
</dbReference>
<accession>C6XBL7</accession>
<dbReference type="HOGENOM" id="CLU_069796_0_0_4"/>
<dbReference type="InterPro" id="IPR043504">
    <property type="entry name" value="Peptidase_S1_PA_chymotrypsin"/>
</dbReference>
<dbReference type="STRING" id="582744.Msip34_2750"/>
<dbReference type="PANTHER" id="PTHR43019:SF23">
    <property type="entry name" value="PROTEASE DO-LIKE 5, CHLOROPLASTIC"/>
    <property type="match status" value="1"/>
</dbReference>
<reference evidence="2 3" key="2">
    <citation type="journal article" date="2011" name="J. Bacteriol.">
        <title>Genomes of three methylotrophs from a single niche uncover genetic and metabolic divergence of Methylophilaceae.</title>
        <authorList>
            <person name="Lapidus A."/>
            <person name="Clum A."/>
            <person name="Labutti K."/>
            <person name="Kaluzhnaya M.G."/>
            <person name="Lim S."/>
            <person name="Beck D.A."/>
            <person name="Glavina Del Rio T."/>
            <person name="Nolan M."/>
            <person name="Mavromatis K."/>
            <person name="Huntemann M."/>
            <person name="Lucas S."/>
            <person name="Lidstrom M.E."/>
            <person name="Ivanova N."/>
            <person name="Chistoserdova L."/>
        </authorList>
    </citation>
    <scope>NUCLEOTIDE SEQUENCE [LARGE SCALE GENOMIC DNA]</scope>
    <source>
        <strain evidence="2 3">SIP3-4</strain>
    </source>
</reference>
<dbReference type="PANTHER" id="PTHR43019">
    <property type="entry name" value="SERINE ENDOPROTEASE DEGS"/>
    <property type="match status" value="1"/>
</dbReference>
<dbReference type="eggNOG" id="COG0265">
    <property type="taxonomic scope" value="Bacteria"/>
</dbReference>
<dbReference type="GO" id="GO:0004252">
    <property type="term" value="F:serine-type endopeptidase activity"/>
    <property type="evidence" value="ECO:0007669"/>
    <property type="project" value="InterPro"/>
</dbReference>
<dbReference type="EMBL" id="CP001674">
    <property type="protein sequence ID" value="ACT51987.1"/>
    <property type="molecule type" value="Genomic_DNA"/>
</dbReference>
<dbReference type="SUPFAM" id="SSF48452">
    <property type="entry name" value="TPR-like"/>
    <property type="match status" value="1"/>
</dbReference>
<dbReference type="PRINTS" id="PR00834">
    <property type="entry name" value="PROTEASES2C"/>
</dbReference>
<sequence precursor="true">MRIYQSLCVLLTLVSLPSWADAEPPAELIFALKGSIVKIHTVTKSGGHGIGSGVVVAENLVATNCHVLADANGINVAARGETYAPVSVREDWRHDICVLRVEYLPLKPVVLGDDEQLQYEQDVFAIGFPGGPPKPQTTFGTIKALYPLDDAAIIRTSSSFVLGASGSALFDSEGKLIGLNTFKSPGRHSYYYSMPVKWIKALLQAPETEHVSQNGRPLWDAPENQRPYLMRVVIPMQNEEWDDLLRIASEWAVQEPQTVEAIYYKALAEEHLGDLKAADALYRQVLQANPRHSASLLADARIARQQGESNRMLTLLSQLQALSPDMAQELIPQEAGLAQ</sequence>